<feature type="transmembrane region" description="Helical" evidence="6">
    <location>
        <begin position="62"/>
        <end position="85"/>
    </location>
</feature>
<dbReference type="AlphaFoldDB" id="A0AAI8DDJ3"/>
<keyword evidence="2" id="KW-0813">Transport</keyword>
<dbReference type="Pfam" id="PF03600">
    <property type="entry name" value="CitMHS"/>
    <property type="match status" value="1"/>
</dbReference>
<feature type="transmembrane region" description="Helical" evidence="6">
    <location>
        <begin position="333"/>
        <end position="356"/>
    </location>
</feature>
<dbReference type="GO" id="GO:0015137">
    <property type="term" value="F:citrate transmembrane transporter activity"/>
    <property type="evidence" value="ECO:0007669"/>
    <property type="project" value="InterPro"/>
</dbReference>
<dbReference type="GeneID" id="48591706"/>
<gene>
    <name evidence="8" type="ORF">CEP64_00420</name>
</gene>
<feature type="transmembrane region" description="Helical" evidence="6">
    <location>
        <begin position="120"/>
        <end position="136"/>
    </location>
</feature>
<evidence type="ECO:0000256" key="5">
    <source>
        <dbReference type="ARBA" id="ARBA00023136"/>
    </source>
</evidence>
<feature type="transmembrane region" description="Helical" evidence="6">
    <location>
        <begin position="251"/>
        <end position="269"/>
    </location>
</feature>
<accession>A0AAI8DDJ3</accession>
<dbReference type="InterPro" id="IPR004680">
    <property type="entry name" value="Cit_transptr-like_dom"/>
</dbReference>
<feature type="transmembrane region" description="Helical" evidence="6">
    <location>
        <begin position="6"/>
        <end position="24"/>
    </location>
</feature>
<organism evidence="8 9">
    <name type="scientific">Mammaliicoccus sciuri</name>
    <name type="common">Staphylococcus sciuri</name>
    <dbReference type="NCBI Taxonomy" id="1296"/>
    <lineage>
        <taxon>Bacteria</taxon>
        <taxon>Bacillati</taxon>
        <taxon>Bacillota</taxon>
        <taxon>Bacilli</taxon>
        <taxon>Bacillales</taxon>
        <taxon>Staphylococcaceae</taxon>
        <taxon>Mammaliicoccus</taxon>
    </lineage>
</organism>
<dbReference type="InterPro" id="IPR003474">
    <property type="entry name" value="Glcn_transporter"/>
</dbReference>
<evidence type="ECO:0000259" key="7">
    <source>
        <dbReference type="Pfam" id="PF03600"/>
    </source>
</evidence>
<reference evidence="9" key="1">
    <citation type="submission" date="2017-06" db="EMBL/GenBank/DDBJ databases">
        <title>FDA dAtabase for Regulatory Grade micrObial Sequences (FDA-ARGOS): Supporting development and validation of Infectious Disease Dx tests.</title>
        <authorList>
            <person name="Goldberg B."/>
            <person name="Campos J."/>
            <person name="Tallon L."/>
            <person name="Sadzewicz L."/>
            <person name="Sengamalay N."/>
            <person name="Ott S."/>
            <person name="Godinez A."/>
            <person name="Nagaraj S."/>
            <person name="Vavikolanu K."/>
            <person name="Nadendla S."/>
            <person name="George J."/>
            <person name="Geyer C."/>
            <person name="Sichtig H."/>
        </authorList>
    </citation>
    <scope>NUCLEOTIDE SEQUENCE [LARGE SCALE GENOMIC DNA]</scope>
    <source>
        <strain evidence="9">FDAARGOS_285</strain>
    </source>
</reference>
<feature type="transmembrane region" description="Helical" evidence="6">
    <location>
        <begin position="143"/>
        <end position="161"/>
    </location>
</feature>
<evidence type="ECO:0000256" key="6">
    <source>
        <dbReference type="SAM" id="Phobius"/>
    </source>
</evidence>
<feature type="domain" description="Citrate transporter-like" evidence="7">
    <location>
        <begin position="21"/>
        <end position="398"/>
    </location>
</feature>
<comment type="subcellular location">
    <subcellularLocation>
        <location evidence="1">Membrane</location>
        <topology evidence="1">Multi-pass membrane protein</topology>
    </subcellularLocation>
</comment>
<dbReference type="KEGG" id="sscu:CEP64_00420"/>
<feature type="transmembrane region" description="Helical" evidence="6">
    <location>
        <begin position="302"/>
        <end position="321"/>
    </location>
</feature>
<name>A0AAI8DDJ3_MAMSC</name>
<protein>
    <submittedName>
        <fullName evidence="8">Citrate transporter</fullName>
    </submittedName>
</protein>
<feature type="transmembrane region" description="Helical" evidence="6">
    <location>
        <begin position="430"/>
        <end position="451"/>
    </location>
</feature>
<evidence type="ECO:0000256" key="1">
    <source>
        <dbReference type="ARBA" id="ARBA00004141"/>
    </source>
</evidence>
<dbReference type="EMBL" id="CP022046">
    <property type="protein sequence ID" value="ASE33114.1"/>
    <property type="molecule type" value="Genomic_DNA"/>
</dbReference>
<keyword evidence="4 6" id="KW-1133">Transmembrane helix</keyword>
<dbReference type="PANTHER" id="PTHR30354:SF26">
    <property type="entry name" value="TRANSPORTER, PUTATIVE-RELATED"/>
    <property type="match status" value="1"/>
</dbReference>
<evidence type="ECO:0000256" key="2">
    <source>
        <dbReference type="ARBA" id="ARBA00022448"/>
    </source>
</evidence>
<dbReference type="PANTHER" id="PTHR30354">
    <property type="entry name" value="GNT FAMILY GLUCONATE TRANSPORTER"/>
    <property type="match status" value="1"/>
</dbReference>
<proteinExistence type="predicted"/>
<dbReference type="GO" id="GO:0015128">
    <property type="term" value="F:gluconate transmembrane transporter activity"/>
    <property type="evidence" value="ECO:0007669"/>
    <property type="project" value="InterPro"/>
</dbReference>
<keyword evidence="3 6" id="KW-0812">Transmembrane</keyword>
<dbReference type="GO" id="GO:0005886">
    <property type="term" value="C:plasma membrane"/>
    <property type="evidence" value="ECO:0007669"/>
    <property type="project" value="TreeGrafter"/>
</dbReference>
<dbReference type="NCBIfam" id="TIGR00784">
    <property type="entry name" value="citMHS"/>
    <property type="match status" value="1"/>
</dbReference>
<evidence type="ECO:0000313" key="8">
    <source>
        <dbReference type="EMBL" id="ASE33114.1"/>
    </source>
</evidence>
<evidence type="ECO:0000256" key="3">
    <source>
        <dbReference type="ARBA" id="ARBA00022692"/>
    </source>
</evidence>
<feature type="transmembrane region" description="Helical" evidence="6">
    <location>
        <begin position="392"/>
        <end position="418"/>
    </location>
</feature>
<evidence type="ECO:0000313" key="9">
    <source>
        <dbReference type="Proteomes" id="UP000197058"/>
    </source>
</evidence>
<keyword evidence="5 6" id="KW-0472">Membrane</keyword>
<evidence type="ECO:0000256" key="4">
    <source>
        <dbReference type="ARBA" id="ARBA00022989"/>
    </source>
</evidence>
<feature type="transmembrane region" description="Helical" evidence="6">
    <location>
        <begin position="31"/>
        <end position="50"/>
    </location>
</feature>
<dbReference type="RefSeq" id="WP_048540542.1">
    <property type="nucleotide sequence ID" value="NZ_CAJVGN010000001.1"/>
</dbReference>
<dbReference type="InterPro" id="IPR014738">
    <property type="entry name" value="Citrate_transporter"/>
</dbReference>
<feature type="transmembrane region" description="Helical" evidence="6">
    <location>
        <begin position="181"/>
        <end position="205"/>
    </location>
</feature>
<sequence length="453" mass="49383">MEEPNTLLTIVGLVIIISIVAMLIMKKISPVVGMILIPVIGALVIGHGFGDIRKYVESGIDQVFNVAIMFIFAIIYFGIISDSGLFRPFVRGMIKLTRGNIIIVAIVTTIIGTFAQLDGAGATTFLLAIPALLPLYRALKMSPYLLVLLLALSAAIINMVPWGGPMARTASVLKVDNINDLWYQVIPIQLVGIVLAILFSIYLGIREKRRIAKAFPNEDVVKINMDEIIANYEKDQEENATIKGEATKHTYILWLNLILTVIVVAMMLLDIVPPEFAFMLGVAVALPLNFRDVDEQMERIRAHAPNALMMAAVILAAGVFLGILNETGMLESIALSLIAVLPTVVGPYLHIIIGVLGVPLDLLTSTDAYYFAILPIVESTASQFGVPSQSTAFSLMIGNVIGTFVSPFAPAVWLAVGLAEINMGRYIKYAFFWVWGFSILMLFIAILMGIVTI</sequence>
<dbReference type="Proteomes" id="UP000197058">
    <property type="component" value="Chromosome"/>
</dbReference>